<dbReference type="Pfam" id="PF11333">
    <property type="entry name" value="DUF3135"/>
    <property type="match status" value="1"/>
</dbReference>
<evidence type="ECO:0008006" key="2">
    <source>
        <dbReference type="Google" id="ProtNLM"/>
    </source>
</evidence>
<gene>
    <name evidence="1" type="ORF">MNBD_GAMMA21-1322</name>
</gene>
<name>A0A3B1AQA5_9ZZZZ</name>
<dbReference type="AlphaFoldDB" id="A0A3B1AQA5"/>
<sequence length="120" mass="14066">MTQVTDQDLMDFDIWMNMAKDDPRQFESMRMEAIEEVIESAPAERQLHLRRLQWRIDMTRERAGSPMAATIAISKMMWDAFYNLKQHYEELYAEDDVPRRAVAPLESAQIIAFRPASVEA</sequence>
<protein>
    <recommendedName>
        <fullName evidence="2">DUF3135 domain-containing protein</fullName>
    </recommendedName>
</protein>
<proteinExistence type="predicted"/>
<accession>A0A3B1AQA5</accession>
<dbReference type="EMBL" id="UOFR01000037">
    <property type="protein sequence ID" value="VAW96154.1"/>
    <property type="molecule type" value="Genomic_DNA"/>
</dbReference>
<dbReference type="InterPro" id="IPR021482">
    <property type="entry name" value="DUF3135"/>
</dbReference>
<organism evidence="1">
    <name type="scientific">hydrothermal vent metagenome</name>
    <dbReference type="NCBI Taxonomy" id="652676"/>
    <lineage>
        <taxon>unclassified sequences</taxon>
        <taxon>metagenomes</taxon>
        <taxon>ecological metagenomes</taxon>
    </lineage>
</organism>
<reference evidence="1" key="1">
    <citation type="submission" date="2018-06" db="EMBL/GenBank/DDBJ databases">
        <authorList>
            <person name="Zhirakovskaya E."/>
        </authorList>
    </citation>
    <scope>NUCLEOTIDE SEQUENCE</scope>
</reference>
<evidence type="ECO:0000313" key="1">
    <source>
        <dbReference type="EMBL" id="VAW96154.1"/>
    </source>
</evidence>